<dbReference type="NCBIfam" id="NF042934">
    <property type="entry name" value="cis_reg_atten"/>
    <property type="match status" value="1"/>
</dbReference>
<dbReference type="InterPro" id="IPR049979">
    <property type="entry name" value="Cys_resp_CS_actino"/>
</dbReference>
<comment type="caution">
    <text evidence="1">The sequence shown here is derived from an EMBL/GenBank/DDBJ whole genome shotgun (WGS) entry which is preliminary data.</text>
</comment>
<accession>A0ABW7UA66</accession>
<dbReference type="Proteomes" id="UP001611339">
    <property type="component" value="Unassembled WGS sequence"/>
</dbReference>
<reference evidence="1 2" key="1">
    <citation type="submission" date="2024-10" db="EMBL/GenBank/DDBJ databases">
        <title>The Natural Products Discovery Center: Release of the First 8490 Sequenced Strains for Exploring Actinobacteria Biosynthetic Diversity.</title>
        <authorList>
            <person name="Kalkreuter E."/>
            <person name="Kautsar S.A."/>
            <person name="Yang D."/>
            <person name="Bader C.D."/>
            <person name="Teijaro C.N."/>
            <person name="Fluegel L."/>
            <person name="Davis C.M."/>
            <person name="Simpson J.R."/>
            <person name="Lauterbach L."/>
            <person name="Steele A.D."/>
            <person name="Gui C."/>
            <person name="Meng S."/>
            <person name="Li G."/>
            <person name="Viehrig K."/>
            <person name="Ye F."/>
            <person name="Su P."/>
            <person name="Kiefer A.F."/>
            <person name="Nichols A."/>
            <person name="Cepeda A.J."/>
            <person name="Yan W."/>
            <person name="Fan B."/>
            <person name="Jiang Y."/>
            <person name="Adhikari A."/>
            <person name="Zheng C.-J."/>
            <person name="Schuster L."/>
            <person name="Cowan T.M."/>
            <person name="Smanski M.J."/>
            <person name="Chevrette M.G."/>
            <person name="De Carvalho L.P.S."/>
            <person name="Shen B."/>
        </authorList>
    </citation>
    <scope>NUCLEOTIDE SEQUENCE [LARGE SCALE GENOMIC DNA]</scope>
    <source>
        <strain evidence="1 2">NPDC020602</strain>
    </source>
</reference>
<evidence type="ECO:0000313" key="2">
    <source>
        <dbReference type="Proteomes" id="UP001611339"/>
    </source>
</evidence>
<sequence length="27" mass="2842">MPGTGIALVSRRHVDLGRMSSAICSAR</sequence>
<keyword evidence="2" id="KW-1185">Reference proteome</keyword>
<dbReference type="RefSeq" id="WP_356067285.1">
    <property type="nucleotide sequence ID" value="NZ_BMTQ01000014.1"/>
</dbReference>
<name>A0ABW7UA66_9ACTN</name>
<dbReference type="EMBL" id="JBIRUI010000008">
    <property type="protein sequence ID" value="MFI1715709.1"/>
    <property type="molecule type" value="Genomic_DNA"/>
</dbReference>
<proteinExistence type="predicted"/>
<organism evidence="1 2">
    <name type="scientific">Streptomyces litmocidini</name>
    <dbReference type="NCBI Taxonomy" id="67318"/>
    <lineage>
        <taxon>Bacteria</taxon>
        <taxon>Bacillati</taxon>
        <taxon>Actinomycetota</taxon>
        <taxon>Actinomycetes</taxon>
        <taxon>Kitasatosporales</taxon>
        <taxon>Streptomycetaceae</taxon>
        <taxon>Streptomyces</taxon>
    </lineage>
</organism>
<evidence type="ECO:0000313" key="1">
    <source>
        <dbReference type="EMBL" id="MFI1715709.1"/>
    </source>
</evidence>
<gene>
    <name evidence="1" type="ORF">ACH407_19315</name>
</gene>
<protein>
    <submittedName>
        <fullName evidence="1">Leader peptide</fullName>
    </submittedName>
</protein>